<sequence>MANKKSKGRFSVSEGREAAAKFKLEAAEEVGIPTKGTHSVNVTSEQKNSVGVINKSNKGTKKI</sequence>
<proteinExistence type="predicted"/>
<dbReference type="GO" id="GO:0003690">
    <property type="term" value="F:double-stranded DNA binding"/>
    <property type="evidence" value="ECO:0007669"/>
    <property type="project" value="InterPro"/>
</dbReference>
<dbReference type="PATRIC" id="fig|86416.3.peg.3802"/>
<keyword evidence="3" id="KW-1185">Reference proteome</keyword>
<dbReference type="GO" id="GO:0006265">
    <property type="term" value="P:DNA topological change"/>
    <property type="evidence" value="ECO:0007669"/>
    <property type="project" value="InterPro"/>
</dbReference>
<reference evidence="2 3" key="1">
    <citation type="submission" date="2012-01" db="EMBL/GenBank/DDBJ databases">
        <title>Complete sequence of chromosome of Clostridium pasteurianum BC1.</title>
        <authorList>
            <consortium name="US DOE Joint Genome Institute"/>
            <person name="Lucas S."/>
            <person name="Han J."/>
            <person name="Lapidus A."/>
            <person name="Cheng J.-F."/>
            <person name="Goodwin L."/>
            <person name="Pitluck S."/>
            <person name="Peters L."/>
            <person name="Mikhailova N."/>
            <person name="Teshima H."/>
            <person name="Detter J.C."/>
            <person name="Han C."/>
            <person name="Tapia R."/>
            <person name="Land M."/>
            <person name="Hauser L."/>
            <person name="Kyrpides N."/>
            <person name="Ivanova N."/>
            <person name="Pagani I."/>
            <person name="Dunn J."/>
            <person name="Taghavi S."/>
            <person name="Francis A."/>
            <person name="van der Lelie D."/>
            <person name="Woyke T."/>
        </authorList>
    </citation>
    <scope>NUCLEOTIDE SEQUENCE [LARGE SCALE GENOMIC DNA]</scope>
    <source>
        <strain evidence="2 3">BC1</strain>
    </source>
</reference>
<dbReference type="Proteomes" id="UP000013523">
    <property type="component" value="Chromosome"/>
</dbReference>
<evidence type="ECO:0000256" key="1">
    <source>
        <dbReference type="SAM" id="MobiDB-lite"/>
    </source>
</evidence>
<feature type="region of interest" description="Disordered" evidence="1">
    <location>
        <begin position="34"/>
        <end position="63"/>
    </location>
</feature>
<evidence type="ECO:0000313" key="3">
    <source>
        <dbReference type="Proteomes" id="UP000013523"/>
    </source>
</evidence>
<protein>
    <submittedName>
        <fullName evidence="2">Small, acid-soluble spore protein, alpha/beta type</fullName>
    </submittedName>
</protein>
<dbReference type="RefSeq" id="WP_015616852.1">
    <property type="nucleotide sequence ID" value="NC_021182.1"/>
</dbReference>
<dbReference type="OrthoDB" id="1933002at2"/>
<organism evidence="2 3">
    <name type="scientific">Clostridium pasteurianum BC1</name>
    <dbReference type="NCBI Taxonomy" id="86416"/>
    <lineage>
        <taxon>Bacteria</taxon>
        <taxon>Bacillati</taxon>
        <taxon>Bacillota</taxon>
        <taxon>Clostridia</taxon>
        <taxon>Eubacteriales</taxon>
        <taxon>Clostridiaceae</taxon>
        <taxon>Clostridium</taxon>
    </lineage>
</organism>
<dbReference type="eggNOG" id="ENOG50327JY">
    <property type="taxonomic scope" value="Bacteria"/>
</dbReference>
<dbReference type="Pfam" id="PF00269">
    <property type="entry name" value="SASP"/>
    <property type="match status" value="1"/>
</dbReference>
<accession>R4KA59</accession>
<gene>
    <name evidence="2" type="ORF">Clopa_3806</name>
</gene>
<dbReference type="AlphaFoldDB" id="R4KA59"/>
<dbReference type="EMBL" id="CP003261">
    <property type="protein sequence ID" value="AGK98571.1"/>
    <property type="molecule type" value="Genomic_DNA"/>
</dbReference>
<feature type="compositionally biased region" description="Polar residues" evidence="1">
    <location>
        <begin position="36"/>
        <end position="57"/>
    </location>
</feature>
<dbReference type="InterPro" id="IPR001448">
    <property type="entry name" value="SASP_alpha/beta-type"/>
</dbReference>
<dbReference type="KEGG" id="cpas:Clopa_3806"/>
<dbReference type="HOGENOM" id="CLU_208977_0_0_9"/>
<name>R4KA59_CLOPA</name>
<evidence type="ECO:0000313" key="2">
    <source>
        <dbReference type="EMBL" id="AGK98571.1"/>
    </source>
</evidence>